<organism evidence="7 8">
    <name type="scientific">Rubripirellula tenax</name>
    <dbReference type="NCBI Taxonomy" id="2528015"/>
    <lineage>
        <taxon>Bacteria</taxon>
        <taxon>Pseudomonadati</taxon>
        <taxon>Planctomycetota</taxon>
        <taxon>Planctomycetia</taxon>
        <taxon>Pirellulales</taxon>
        <taxon>Pirellulaceae</taxon>
        <taxon>Rubripirellula</taxon>
    </lineage>
</organism>
<protein>
    <submittedName>
        <fullName evidence="7">Arylsulfatase</fullName>
        <ecNumber evidence="7">3.1.6.1</ecNumber>
    </submittedName>
</protein>
<sequence length="559" mass="61944" precursor="true">MTMKSVVLCMIVLVTSLACAAERPNIVIIMSDDSGYTDLGCYGGEIDTPNLDALAAQGMRLSNFYSNGRCSPTRASLMSGLECAKVGFGGGSLGDWPREMPYPAHRGRLPYEIPLLPELLKVAGYHTMMSGKWHLGGSLMKDSSVRQDEWKKTHEGWELTDAEIQSDFNALPSQRGFDEYFGLYGAQDDFFALPGQPHRIMDGNKPAKLDYSQSYAMHCYVDKPGGRSSKNHGKTGKAFYDTDGVTDRAIEMIEGASGTDKPPFLMYVAYRAPHKPLQAPEELVQKYLPRFQELTKVASNRAAGLKANGLFPQSAEAHRRWIPNVTDKAFRLQLAIHAAMMEKVDENVGRVIDALKASGEFDSSLIIYLSDNGCASHVDGFMNTPYVGSKALVWEGGTKTHFMAVWPDHIKPGSISNNQSWVGDVAPTCLEVAGVEYPDSFRGQQLRGLDGRSMLKTLMGETMAPMEALFFNDKGQQSVIYQGRWKLLIEPGWYLQTVKATGIAYELYDLEKDPAETKNLADSDLAMVQRLAKMCETWKQDSGIVDYAEIIKVRPKDPF</sequence>
<name>A0A5C6FGB3_9BACT</name>
<dbReference type="InterPro" id="IPR050738">
    <property type="entry name" value="Sulfatase"/>
</dbReference>
<dbReference type="InterPro" id="IPR024607">
    <property type="entry name" value="Sulfatase_CS"/>
</dbReference>
<feature type="chain" id="PRO_5022661810" evidence="5">
    <location>
        <begin position="21"/>
        <end position="559"/>
    </location>
</feature>
<evidence type="ECO:0000313" key="7">
    <source>
        <dbReference type="EMBL" id="TWU59214.1"/>
    </source>
</evidence>
<proteinExistence type="inferred from homology"/>
<evidence type="ECO:0000259" key="6">
    <source>
        <dbReference type="Pfam" id="PF00884"/>
    </source>
</evidence>
<dbReference type="Proteomes" id="UP000318288">
    <property type="component" value="Unassembled WGS sequence"/>
</dbReference>
<dbReference type="RefSeq" id="WP_222435816.1">
    <property type="nucleotide sequence ID" value="NZ_SJPW01000002.1"/>
</dbReference>
<dbReference type="Gene3D" id="3.30.1120.10">
    <property type="match status" value="1"/>
</dbReference>
<keyword evidence="5" id="KW-0732">Signal</keyword>
<feature type="domain" description="Sulfatase N-terminal" evidence="6">
    <location>
        <begin position="24"/>
        <end position="435"/>
    </location>
</feature>
<evidence type="ECO:0000256" key="3">
    <source>
        <dbReference type="ARBA" id="ARBA00022801"/>
    </source>
</evidence>
<dbReference type="PROSITE" id="PS51257">
    <property type="entry name" value="PROKAR_LIPOPROTEIN"/>
    <property type="match status" value="1"/>
</dbReference>
<dbReference type="PANTHER" id="PTHR42693">
    <property type="entry name" value="ARYLSULFATASE FAMILY MEMBER"/>
    <property type="match status" value="1"/>
</dbReference>
<reference evidence="7 8" key="1">
    <citation type="submission" date="2019-02" db="EMBL/GenBank/DDBJ databases">
        <title>Deep-cultivation of Planctomycetes and their phenomic and genomic characterization uncovers novel biology.</title>
        <authorList>
            <person name="Wiegand S."/>
            <person name="Jogler M."/>
            <person name="Boedeker C."/>
            <person name="Pinto D."/>
            <person name="Vollmers J."/>
            <person name="Rivas-Marin E."/>
            <person name="Kohn T."/>
            <person name="Peeters S.H."/>
            <person name="Heuer A."/>
            <person name="Rast P."/>
            <person name="Oberbeckmann S."/>
            <person name="Bunk B."/>
            <person name="Jeske O."/>
            <person name="Meyerdierks A."/>
            <person name="Storesund J.E."/>
            <person name="Kallscheuer N."/>
            <person name="Luecker S."/>
            <person name="Lage O.M."/>
            <person name="Pohl T."/>
            <person name="Merkel B.J."/>
            <person name="Hornburger P."/>
            <person name="Mueller R.-W."/>
            <person name="Bruemmer F."/>
            <person name="Labrenz M."/>
            <person name="Spormann A.M."/>
            <person name="Op Den Camp H."/>
            <person name="Overmann J."/>
            <person name="Amann R."/>
            <person name="Jetten M.S.M."/>
            <person name="Mascher T."/>
            <person name="Medema M.H."/>
            <person name="Devos D.P."/>
            <person name="Kaster A.-K."/>
            <person name="Ovreas L."/>
            <person name="Rohde M."/>
            <person name="Galperin M.Y."/>
            <person name="Jogler C."/>
        </authorList>
    </citation>
    <scope>NUCLEOTIDE SEQUENCE [LARGE SCALE GENOMIC DNA]</scope>
    <source>
        <strain evidence="7 8">Poly51</strain>
    </source>
</reference>
<evidence type="ECO:0000313" key="8">
    <source>
        <dbReference type="Proteomes" id="UP000318288"/>
    </source>
</evidence>
<comment type="caution">
    <text evidence="7">The sequence shown here is derived from an EMBL/GenBank/DDBJ whole genome shotgun (WGS) entry which is preliminary data.</text>
</comment>
<evidence type="ECO:0000256" key="5">
    <source>
        <dbReference type="SAM" id="SignalP"/>
    </source>
</evidence>
<dbReference type="EC" id="3.1.6.1" evidence="7"/>
<dbReference type="GO" id="GO:0046872">
    <property type="term" value="F:metal ion binding"/>
    <property type="evidence" value="ECO:0007669"/>
    <property type="project" value="UniProtKB-KW"/>
</dbReference>
<feature type="signal peptide" evidence="5">
    <location>
        <begin position="1"/>
        <end position="20"/>
    </location>
</feature>
<evidence type="ECO:0000256" key="4">
    <source>
        <dbReference type="ARBA" id="ARBA00022837"/>
    </source>
</evidence>
<dbReference type="InterPro" id="IPR000917">
    <property type="entry name" value="Sulfatase_N"/>
</dbReference>
<keyword evidence="2" id="KW-0479">Metal-binding</keyword>
<dbReference type="PROSITE" id="PS00149">
    <property type="entry name" value="SULFATASE_2"/>
    <property type="match status" value="1"/>
</dbReference>
<dbReference type="SUPFAM" id="SSF53649">
    <property type="entry name" value="Alkaline phosphatase-like"/>
    <property type="match status" value="1"/>
</dbReference>
<gene>
    <name evidence="7" type="primary">atsA_30</name>
    <name evidence="7" type="ORF">Poly51_20000</name>
</gene>
<dbReference type="GO" id="GO:0004065">
    <property type="term" value="F:arylsulfatase activity"/>
    <property type="evidence" value="ECO:0007669"/>
    <property type="project" value="UniProtKB-EC"/>
</dbReference>
<keyword evidence="8" id="KW-1185">Reference proteome</keyword>
<accession>A0A5C6FGB3</accession>
<dbReference type="AlphaFoldDB" id="A0A5C6FGB3"/>
<evidence type="ECO:0000256" key="1">
    <source>
        <dbReference type="ARBA" id="ARBA00008779"/>
    </source>
</evidence>
<dbReference type="PANTHER" id="PTHR42693:SF53">
    <property type="entry name" value="ENDO-4-O-SULFATASE"/>
    <property type="match status" value="1"/>
</dbReference>
<comment type="similarity">
    <text evidence="1">Belongs to the sulfatase family.</text>
</comment>
<dbReference type="Gene3D" id="3.40.720.10">
    <property type="entry name" value="Alkaline Phosphatase, subunit A"/>
    <property type="match status" value="1"/>
</dbReference>
<dbReference type="Pfam" id="PF00884">
    <property type="entry name" value="Sulfatase"/>
    <property type="match status" value="1"/>
</dbReference>
<dbReference type="InterPro" id="IPR017850">
    <property type="entry name" value="Alkaline_phosphatase_core_sf"/>
</dbReference>
<keyword evidence="3 7" id="KW-0378">Hydrolase</keyword>
<evidence type="ECO:0000256" key="2">
    <source>
        <dbReference type="ARBA" id="ARBA00022723"/>
    </source>
</evidence>
<dbReference type="EMBL" id="SJPW01000002">
    <property type="protein sequence ID" value="TWU59214.1"/>
    <property type="molecule type" value="Genomic_DNA"/>
</dbReference>
<keyword evidence="4" id="KW-0106">Calcium</keyword>